<evidence type="ECO:0000256" key="1">
    <source>
        <dbReference type="ARBA" id="ARBA00000113"/>
    </source>
</evidence>
<dbReference type="InterPro" id="IPR002587">
    <property type="entry name" value="Myo-inos-1-P_Synthase"/>
</dbReference>
<comment type="cofactor">
    <cofactor evidence="2">
        <name>NAD(+)</name>
        <dbReference type="ChEBI" id="CHEBI:57540"/>
    </cofactor>
</comment>
<dbReference type="GO" id="GO:0004512">
    <property type="term" value="F:inositol-3-phosphate synthase activity"/>
    <property type="evidence" value="ECO:0007669"/>
    <property type="project" value="UniProtKB-EC"/>
</dbReference>
<dbReference type="Gene3D" id="3.30.360.10">
    <property type="entry name" value="Dihydrodipicolinate Reductase, domain 2"/>
    <property type="match status" value="1"/>
</dbReference>
<dbReference type="AlphaFoldDB" id="A0A5C2RQ78"/>
<reference evidence="7" key="1">
    <citation type="journal article" date="2018" name="Genome Biol. Evol.">
        <title>Genomics and development of Lentinus tigrinus, a white-rot wood-decaying mushroom with dimorphic fruiting bodies.</title>
        <authorList>
            <person name="Wu B."/>
            <person name="Xu Z."/>
            <person name="Knudson A."/>
            <person name="Carlson A."/>
            <person name="Chen N."/>
            <person name="Kovaka S."/>
            <person name="LaButti K."/>
            <person name="Lipzen A."/>
            <person name="Pennachio C."/>
            <person name="Riley R."/>
            <person name="Schakwitz W."/>
            <person name="Umezawa K."/>
            <person name="Ohm R.A."/>
            <person name="Grigoriev I.V."/>
            <person name="Nagy L.G."/>
            <person name="Gibbons J."/>
            <person name="Hibbett D."/>
        </authorList>
    </citation>
    <scope>NUCLEOTIDE SEQUENCE [LARGE SCALE GENOMIC DNA]</scope>
    <source>
        <strain evidence="7">ALCF2SS1-6</strain>
    </source>
</reference>
<dbReference type="UniPathway" id="UPA00823">
    <property type="reaction ID" value="UER00787"/>
</dbReference>
<feature type="domain" description="Myo-inositol-1-phosphate synthase GAPDH-like" evidence="6">
    <location>
        <begin position="91"/>
        <end position="185"/>
    </location>
</feature>
<dbReference type="InterPro" id="IPR013021">
    <property type="entry name" value="Myo-inos-1-P_Synthase_GAPDH"/>
</dbReference>
<evidence type="ECO:0000256" key="5">
    <source>
        <dbReference type="ARBA" id="ARBA00022550"/>
    </source>
</evidence>
<dbReference type="Proteomes" id="UP000313359">
    <property type="component" value="Unassembled WGS sequence"/>
</dbReference>
<evidence type="ECO:0000259" key="6">
    <source>
        <dbReference type="Pfam" id="PF01658"/>
    </source>
</evidence>
<dbReference type="SUPFAM" id="SSF55347">
    <property type="entry name" value="Glyceraldehyde-3-phosphate dehydrogenase-like, C-terminal domain"/>
    <property type="match status" value="1"/>
</dbReference>
<dbReference type="EC" id="5.5.1.4" evidence="4"/>
<evidence type="ECO:0000256" key="3">
    <source>
        <dbReference type="ARBA" id="ARBA00005117"/>
    </source>
</evidence>
<dbReference type="EMBL" id="ML122368">
    <property type="protein sequence ID" value="RPD52366.1"/>
    <property type="molecule type" value="Genomic_DNA"/>
</dbReference>
<dbReference type="PANTHER" id="PTHR11510">
    <property type="entry name" value="MYO-INOSITOL-1 PHOSPHATE SYNTHASE"/>
    <property type="match status" value="1"/>
</dbReference>
<proteinExistence type="predicted"/>
<evidence type="ECO:0000313" key="8">
    <source>
        <dbReference type="Proteomes" id="UP000313359"/>
    </source>
</evidence>
<organism evidence="7 8">
    <name type="scientific">Lentinus tigrinus ALCF2SS1-6</name>
    <dbReference type="NCBI Taxonomy" id="1328759"/>
    <lineage>
        <taxon>Eukaryota</taxon>
        <taxon>Fungi</taxon>
        <taxon>Dikarya</taxon>
        <taxon>Basidiomycota</taxon>
        <taxon>Agaricomycotina</taxon>
        <taxon>Agaricomycetes</taxon>
        <taxon>Polyporales</taxon>
        <taxon>Polyporaceae</taxon>
        <taxon>Lentinus</taxon>
    </lineage>
</organism>
<dbReference type="GO" id="GO:0008654">
    <property type="term" value="P:phospholipid biosynthetic process"/>
    <property type="evidence" value="ECO:0007669"/>
    <property type="project" value="InterPro"/>
</dbReference>
<evidence type="ECO:0000256" key="2">
    <source>
        <dbReference type="ARBA" id="ARBA00001911"/>
    </source>
</evidence>
<protein>
    <recommendedName>
        <fullName evidence="4">inositol-3-phosphate synthase</fullName>
        <ecNumber evidence="4">5.5.1.4</ecNumber>
    </recommendedName>
</protein>
<evidence type="ECO:0000313" key="7">
    <source>
        <dbReference type="EMBL" id="RPD52366.1"/>
    </source>
</evidence>
<gene>
    <name evidence="7" type="ORF">L227DRAFT_617880</name>
</gene>
<comment type="pathway">
    <text evidence="3">Polyol metabolism; myo-inositol biosynthesis; myo-inositol from D-glucose 6-phosphate: step 1/2.</text>
</comment>
<comment type="catalytic activity">
    <reaction evidence="1">
        <text>D-glucose 6-phosphate = 1D-myo-inositol 3-phosphate</text>
        <dbReference type="Rhea" id="RHEA:10716"/>
        <dbReference type="ChEBI" id="CHEBI:58401"/>
        <dbReference type="ChEBI" id="CHEBI:61548"/>
        <dbReference type="EC" id="5.5.1.4"/>
    </reaction>
</comment>
<dbReference type="OrthoDB" id="1930849at2759"/>
<dbReference type="Pfam" id="PF01658">
    <property type="entry name" value="Inos-1-P_synth"/>
    <property type="match status" value="1"/>
</dbReference>
<accession>A0A5C2RQ78</accession>
<evidence type="ECO:0000256" key="4">
    <source>
        <dbReference type="ARBA" id="ARBA00012125"/>
    </source>
</evidence>
<name>A0A5C2RQ78_9APHY</name>
<keyword evidence="5" id="KW-0398">Inositol biosynthesis</keyword>
<keyword evidence="8" id="KW-1185">Reference proteome</keyword>
<sequence>MDGGAVPRWTRTRQGRVEHVTADGAPSLSVLSQLRVTTTTTVTLVSKTLPLISLPLPHANLYSDPPVPIPILAHALPTLILTVLLTATPPEFLVTAGNKPLSVASYNHLGNNDGHSLSAERQFKSKEIWKSSVVDDMVAANTLLFKPPQPSAPAGTKDAKGEHPDVISSFIKYVPAVGDSKRAIDDPQ</sequence>
<dbReference type="STRING" id="1328759.A0A5C2RQ78"/>
<dbReference type="GO" id="GO:0006021">
    <property type="term" value="P:inositol biosynthetic process"/>
    <property type="evidence" value="ECO:0007669"/>
    <property type="project" value="UniProtKB-UniPathway"/>
</dbReference>